<evidence type="ECO:0000313" key="2">
    <source>
        <dbReference type="EMBL" id="KHJ34689.1"/>
    </source>
</evidence>
<keyword evidence="3" id="KW-1185">Reference proteome</keyword>
<sequence>MAGDGPVCEPTERLEGIGTGKTPKDTNAPVKRFKEELKGDNVSIKTYKQTIHEAIQIIKSLQKSNGPLVHTIQSANKKEDSTISKILQEIRQIKATISQTQTPTQGQRQMWASVASKRETTGTTINIHDDQEKKEIARLSSKELVKKIGLKEVIGTRQMMNGQVRVYFAEERTKELMEQRKEWTLKLAASAKMANPSYQVLIHDMPFSFQPEDPEYLKELQKANEMFIQGIQIQ</sequence>
<name>A0A0B1PDG0_UNCNE</name>
<accession>A0A0B1PDG0</accession>
<dbReference type="HOGENOM" id="CLU_1185786_0_0_1"/>
<dbReference type="AlphaFoldDB" id="A0A0B1PDG0"/>
<gene>
    <name evidence="2" type="ORF">EV44_g3415</name>
</gene>
<feature type="region of interest" description="Disordered" evidence="1">
    <location>
        <begin position="1"/>
        <end position="27"/>
    </location>
</feature>
<protein>
    <submittedName>
        <fullName evidence="2">Uncharacterized protein</fullName>
    </submittedName>
</protein>
<reference evidence="2 3" key="1">
    <citation type="journal article" date="2014" name="BMC Genomics">
        <title>Adaptive genomic structural variation in the grape powdery mildew pathogen, Erysiphe necator.</title>
        <authorList>
            <person name="Jones L."/>
            <person name="Riaz S."/>
            <person name="Morales-Cruz A."/>
            <person name="Amrine K.C."/>
            <person name="McGuire B."/>
            <person name="Gubler W.D."/>
            <person name="Walker M.A."/>
            <person name="Cantu D."/>
        </authorList>
    </citation>
    <scope>NUCLEOTIDE SEQUENCE [LARGE SCALE GENOMIC DNA]</scope>
    <source>
        <strain evidence="3">c</strain>
    </source>
</reference>
<dbReference type="Proteomes" id="UP000030854">
    <property type="component" value="Unassembled WGS sequence"/>
</dbReference>
<dbReference type="EMBL" id="JNVN01000746">
    <property type="protein sequence ID" value="KHJ34689.1"/>
    <property type="molecule type" value="Genomic_DNA"/>
</dbReference>
<evidence type="ECO:0000313" key="3">
    <source>
        <dbReference type="Proteomes" id="UP000030854"/>
    </source>
</evidence>
<comment type="caution">
    <text evidence="2">The sequence shown here is derived from an EMBL/GenBank/DDBJ whole genome shotgun (WGS) entry which is preliminary data.</text>
</comment>
<evidence type="ECO:0000256" key="1">
    <source>
        <dbReference type="SAM" id="MobiDB-lite"/>
    </source>
</evidence>
<proteinExistence type="predicted"/>
<organism evidence="2 3">
    <name type="scientific">Uncinula necator</name>
    <name type="common">Grape powdery mildew</name>
    <dbReference type="NCBI Taxonomy" id="52586"/>
    <lineage>
        <taxon>Eukaryota</taxon>
        <taxon>Fungi</taxon>
        <taxon>Dikarya</taxon>
        <taxon>Ascomycota</taxon>
        <taxon>Pezizomycotina</taxon>
        <taxon>Leotiomycetes</taxon>
        <taxon>Erysiphales</taxon>
        <taxon>Erysiphaceae</taxon>
        <taxon>Erysiphe</taxon>
    </lineage>
</organism>